<dbReference type="EMBL" id="BLKM01012993">
    <property type="protein sequence ID" value="GFG38522.1"/>
    <property type="molecule type" value="Genomic_DNA"/>
</dbReference>
<dbReference type="AlphaFoldDB" id="A0A6L2Q4S8"/>
<reference evidence="3" key="1">
    <citation type="submission" date="2020-01" db="EMBL/GenBank/DDBJ databases">
        <title>Draft genome sequence of the Termite Coptotermes fromosanus.</title>
        <authorList>
            <person name="Itakura S."/>
            <person name="Yosikawa Y."/>
            <person name="Umezawa K."/>
        </authorList>
    </citation>
    <scope>NUCLEOTIDE SEQUENCE [LARGE SCALE GENOMIC DNA]</scope>
</reference>
<dbReference type="PANTHER" id="PTHR23227">
    <property type="entry name" value="BUCENTAUR RELATED"/>
    <property type="match status" value="1"/>
</dbReference>
<keyword evidence="3" id="KW-1185">Reference proteome</keyword>
<dbReference type="InterPro" id="IPR027124">
    <property type="entry name" value="Swc5/CFDP1/2"/>
</dbReference>
<proteinExistence type="predicted"/>
<dbReference type="PANTHER" id="PTHR23227:SF67">
    <property type="entry name" value="CRANIOFACIAL DEVELOPMENT PROTEIN 2-LIKE"/>
    <property type="match status" value="1"/>
</dbReference>
<organism evidence="2 3">
    <name type="scientific">Coptotermes formosanus</name>
    <name type="common">Formosan subterranean termite</name>
    <dbReference type="NCBI Taxonomy" id="36987"/>
    <lineage>
        <taxon>Eukaryota</taxon>
        <taxon>Metazoa</taxon>
        <taxon>Ecdysozoa</taxon>
        <taxon>Arthropoda</taxon>
        <taxon>Hexapoda</taxon>
        <taxon>Insecta</taxon>
        <taxon>Pterygota</taxon>
        <taxon>Neoptera</taxon>
        <taxon>Polyneoptera</taxon>
        <taxon>Dictyoptera</taxon>
        <taxon>Blattodea</taxon>
        <taxon>Blattoidea</taxon>
        <taxon>Termitoidae</taxon>
        <taxon>Rhinotermitidae</taxon>
        <taxon>Coptotermes</taxon>
    </lineage>
</organism>
<dbReference type="Gene3D" id="3.60.10.10">
    <property type="entry name" value="Endonuclease/exonuclease/phosphatase"/>
    <property type="match status" value="1"/>
</dbReference>
<dbReference type="OrthoDB" id="6369087at2759"/>
<feature type="region of interest" description="Disordered" evidence="1">
    <location>
        <begin position="1"/>
        <end position="26"/>
    </location>
</feature>
<dbReference type="SUPFAM" id="SSF56219">
    <property type="entry name" value="DNase I-like"/>
    <property type="match status" value="1"/>
</dbReference>
<gene>
    <name evidence="2" type="ORF">Cfor_01192</name>
</gene>
<comment type="caution">
    <text evidence="2">The sequence shown here is derived from an EMBL/GenBank/DDBJ whole genome shotgun (WGS) entry which is preliminary data.</text>
</comment>
<sequence>MGDFNAKVGRQNEGVEHVMGKHGTGEVNENGGMLIEFCDSHDMVIGGTMFPHRDVHKTTWTAPDGRIENQIDPISINQ</sequence>
<dbReference type="InterPro" id="IPR036691">
    <property type="entry name" value="Endo/exonu/phosph_ase_sf"/>
</dbReference>
<name>A0A6L2Q4S8_COPFO</name>
<evidence type="ECO:0008006" key="4">
    <source>
        <dbReference type="Google" id="ProtNLM"/>
    </source>
</evidence>
<evidence type="ECO:0000313" key="3">
    <source>
        <dbReference type="Proteomes" id="UP000502823"/>
    </source>
</evidence>
<evidence type="ECO:0000313" key="2">
    <source>
        <dbReference type="EMBL" id="GFG38522.1"/>
    </source>
</evidence>
<accession>A0A6L2Q4S8</accession>
<dbReference type="Proteomes" id="UP000502823">
    <property type="component" value="Unassembled WGS sequence"/>
</dbReference>
<evidence type="ECO:0000256" key="1">
    <source>
        <dbReference type="SAM" id="MobiDB-lite"/>
    </source>
</evidence>
<dbReference type="InParanoid" id="A0A6L2Q4S8"/>
<protein>
    <recommendedName>
        <fullName evidence="4">Endonuclease/exonuclease/phosphatase domain-containing protein</fullName>
    </recommendedName>
</protein>